<reference evidence="2 3" key="1">
    <citation type="journal article" date="2020" name="Microorganisms">
        <title>Reliable Identification of Environmental Pseudomonas Isolates Using the rpoD Gene.</title>
        <authorList>
            <consortium name="The Broad Institute Genome Sequencing Platform"/>
            <person name="Girard L."/>
            <person name="Lood C."/>
            <person name="Rokni-Zadeh H."/>
            <person name="van Noort V."/>
            <person name="Lavigne R."/>
            <person name="De Mot R."/>
        </authorList>
    </citation>
    <scope>NUCLEOTIDE SEQUENCE [LARGE SCALE GENOMIC DNA]</scope>
    <source>
        <strain evidence="2 3">SWRI196</strain>
    </source>
</reference>
<keyword evidence="2" id="KW-0067">ATP-binding</keyword>
<evidence type="ECO:0000259" key="1">
    <source>
        <dbReference type="SMART" id="SM00382"/>
    </source>
</evidence>
<accession>A0ABR6UVC0</accession>
<dbReference type="SUPFAM" id="SSF52540">
    <property type="entry name" value="P-loop containing nucleoside triphosphate hydrolases"/>
    <property type="match status" value="1"/>
</dbReference>
<gene>
    <name evidence="2" type="ORF">HU811_17810</name>
</gene>
<dbReference type="InterPro" id="IPR041685">
    <property type="entry name" value="AAA_GajA/Old/RecF-like"/>
</dbReference>
<dbReference type="Pfam" id="PF13175">
    <property type="entry name" value="AAA_15"/>
    <property type="match status" value="1"/>
</dbReference>
<dbReference type="PANTHER" id="PTHR43581">
    <property type="entry name" value="ATP/GTP PHOSPHATASE"/>
    <property type="match status" value="1"/>
</dbReference>
<keyword evidence="3" id="KW-1185">Reference proteome</keyword>
<organism evidence="2 3">
    <name type="scientific">Pseudomonas tehranensis</name>
    <dbReference type="NCBI Taxonomy" id="2745502"/>
    <lineage>
        <taxon>Bacteria</taxon>
        <taxon>Pseudomonadati</taxon>
        <taxon>Pseudomonadota</taxon>
        <taxon>Gammaproteobacteria</taxon>
        <taxon>Pseudomonadales</taxon>
        <taxon>Pseudomonadaceae</taxon>
        <taxon>Pseudomonas</taxon>
    </lineage>
</organism>
<dbReference type="CDD" id="cd00267">
    <property type="entry name" value="ABC_ATPase"/>
    <property type="match status" value="1"/>
</dbReference>
<dbReference type="EMBL" id="JABWQV010000132">
    <property type="protein sequence ID" value="MBC3348496.1"/>
    <property type="molecule type" value="Genomic_DNA"/>
</dbReference>
<dbReference type="InterPro" id="IPR003593">
    <property type="entry name" value="AAA+_ATPase"/>
</dbReference>
<keyword evidence="2" id="KW-0547">Nucleotide-binding</keyword>
<feature type="domain" description="AAA+ ATPase" evidence="1">
    <location>
        <begin position="26"/>
        <end position="445"/>
    </location>
</feature>
<proteinExistence type="predicted"/>
<dbReference type="RefSeq" id="WP_186657257.1">
    <property type="nucleotide sequence ID" value="NZ_JABWQV010000132.1"/>
</dbReference>
<sequence>MRLILESIRFQGFQASSAEAHVVFSGSQTSIIYGTNGSGKTTFLRLMHAIFSKDEASLVKEKVESIEIVFVDEMDEKHTIHIAPPNDLLGGQGVGTTILGGQEIGGLQTFDWQAFDNCALSKIRSLSLGVDRGNTVQTAVVESTDIYKFLAGRSEFNLSRVSALEISEQFATFLTLQNTVRSRRMRRVKTNELQLERDNAFLKSIDISNIESLLLDRYRVARAYASEQIQNALFDTLAIAIDSSSNSETSANVTIPDNLGELIAAGKERIIEALNDGPENNFKYRIIDILQGMGETEEELTPPTNPILGQLIWNMLKELKLEKQLLNSINVFVETFSSFLGDGKELEINNEGVRLVVRGDRLGIEALSSGERHLFTFLALVVIDARDRDFLIIDEPEISLNANWQRRLVGLLEKLAPDTQIILASHSPILAKGKPSSLVELKPTERCRHV</sequence>
<evidence type="ECO:0000313" key="2">
    <source>
        <dbReference type="EMBL" id="MBC3348496.1"/>
    </source>
</evidence>
<evidence type="ECO:0000313" key="3">
    <source>
        <dbReference type="Proteomes" id="UP000617171"/>
    </source>
</evidence>
<name>A0ABR6UVC0_9PSED</name>
<dbReference type="PANTHER" id="PTHR43581:SF2">
    <property type="entry name" value="EXCINUCLEASE ATPASE SUBUNIT"/>
    <property type="match status" value="1"/>
</dbReference>
<dbReference type="Gene3D" id="3.40.50.300">
    <property type="entry name" value="P-loop containing nucleotide triphosphate hydrolases"/>
    <property type="match status" value="1"/>
</dbReference>
<dbReference type="SMART" id="SM00382">
    <property type="entry name" value="AAA"/>
    <property type="match status" value="1"/>
</dbReference>
<dbReference type="InterPro" id="IPR027417">
    <property type="entry name" value="P-loop_NTPase"/>
</dbReference>
<dbReference type="GO" id="GO:0005524">
    <property type="term" value="F:ATP binding"/>
    <property type="evidence" value="ECO:0007669"/>
    <property type="project" value="UniProtKB-KW"/>
</dbReference>
<dbReference type="InterPro" id="IPR051396">
    <property type="entry name" value="Bact_Antivir_Def_Nuclease"/>
</dbReference>
<dbReference type="Proteomes" id="UP000617171">
    <property type="component" value="Unassembled WGS sequence"/>
</dbReference>
<protein>
    <submittedName>
        <fullName evidence="2">ATP-binding protein</fullName>
    </submittedName>
</protein>
<comment type="caution">
    <text evidence="2">The sequence shown here is derived from an EMBL/GenBank/DDBJ whole genome shotgun (WGS) entry which is preliminary data.</text>
</comment>